<feature type="transmembrane region" description="Helical" evidence="7">
    <location>
        <begin position="280"/>
        <end position="299"/>
    </location>
</feature>
<feature type="compositionally biased region" description="Basic and acidic residues" evidence="8">
    <location>
        <begin position="1"/>
        <end position="21"/>
    </location>
</feature>
<keyword evidence="6" id="KW-0325">Glycoprotein</keyword>
<evidence type="ECO:0000256" key="5">
    <source>
        <dbReference type="ARBA" id="ARBA00023136"/>
    </source>
</evidence>
<dbReference type="InterPro" id="IPR007603">
    <property type="entry name" value="Choline_transptr-like"/>
</dbReference>
<evidence type="ECO:0000256" key="7">
    <source>
        <dbReference type="RuleBase" id="RU368066"/>
    </source>
</evidence>
<evidence type="ECO:0000256" key="6">
    <source>
        <dbReference type="ARBA" id="ARBA00023180"/>
    </source>
</evidence>
<dbReference type="KEGG" id="spu:586913"/>
<dbReference type="GeneID" id="586913"/>
<feature type="transmembrane region" description="Helical" evidence="7">
    <location>
        <begin position="607"/>
        <end position="635"/>
    </location>
</feature>
<feature type="transmembrane region" description="Helical" evidence="7">
    <location>
        <begin position="467"/>
        <end position="492"/>
    </location>
</feature>
<keyword evidence="10" id="KW-1185">Reference proteome</keyword>
<evidence type="ECO:0000256" key="1">
    <source>
        <dbReference type="ARBA" id="ARBA00004141"/>
    </source>
</evidence>
<comment type="subcellular location">
    <subcellularLocation>
        <location evidence="7">Cell membrane</location>
        <topology evidence="7">Multi-pass membrane protein</topology>
    </subcellularLocation>
    <subcellularLocation>
        <location evidence="1">Membrane</location>
        <topology evidence="1">Multi-pass membrane protein</topology>
    </subcellularLocation>
</comment>
<dbReference type="PANTHER" id="PTHR12385:SF14">
    <property type="entry name" value="CHOLINE TRANSPORTER-LIKE 2"/>
    <property type="match status" value="1"/>
</dbReference>
<feature type="transmembrane region" description="Helical" evidence="7">
    <location>
        <begin position="335"/>
        <end position="357"/>
    </location>
</feature>
<dbReference type="PANTHER" id="PTHR12385">
    <property type="entry name" value="CHOLINE TRANSPORTER-LIKE (SLC FAMILY 44)"/>
    <property type="match status" value="1"/>
</dbReference>
<reference evidence="10" key="1">
    <citation type="submission" date="2015-02" db="EMBL/GenBank/DDBJ databases">
        <title>Genome sequencing for Strongylocentrotus purpuratus.</title>
        <authorList>
            <person name="Murali S."/>
            <person name="Liu Y."/>
            <person name="Vee V."/>
            <person name="English A."/>
            <person name="Wang M."/>
            <person name="Skinner E."/>
            <person name="Han Y."/>
            <person name="Muzny D.M."/>
            <person name="Worley K.C."/>
            <person name="Gibbs R.A."/>
        </authorList>
    </citation>
    <scope>NUCLEOTIDE SEQUENCE</scope>
</reference>
<accession>A0A7M7REY6</accession>
<comment type="function">
    <text evidence="7">Choline transporter.</text>
</comment>
<evidence type="ECO:0000256" key="4">
    <source>
        <dbReference type="ARBA" id="ARBA00022989"/>
    </source>
</evidence>
<keyword evidence="4 7" id="KW-1133">Transmembrane helix</keyword>
<feature type="transmembrane region" description="Helical" evidence="7">
    <location>
        <begin position="46"/>
        <end position="67"/>
    </location>
</feature>
<feature type="transmembrane region" description="Helical" evidence="7">
    <location>
        <begin position="655"/>
        <end position="677"/>
    </location>
</feature>
<dbReference type="EnsemblMetazoa" id="XM_786673">
    <property type="protein sequence ID" value="XP_791766"/>
    <property type="gene ID" value="LOC586913"/>
</dbReference>
<dbReference type="AlphaFoldDB" id="A0A7M7REY6"/>
<proteinExistence type="inferred from homology"/>
<organism evidence="9 10">
    <name type="scientific">Strongylocentrotus purpuratus</name>
    <name type="common">Purple sea urchin</name>
    <dbReference type="NCBI Taxonomy" id="7668"/>
    <lineage>
        <taxon>Eukaryota</taxon>
        <taxon>Metazoa</taxon>
        <taxon>Echinodermata</taxon>
        <taxon>Eleutherozoa</taxon>
        <taxon>Echinozoa</taxon>
        <taxon>Echinoidea</taxon>
        <taxon>Euechinoidea</taxon>
        <taxon>Echinacea</taxon>
        <taxon>Camarodonta</taxon>
        <taxon>Echinidea</taxon>
        <taxon>Strongylocentrotidae</taxon>
        <taxon>Strongylocentrotus</taxon>
    </lineage>
</organism>
<protein>
    <recommendedName>
        <fullName evidence="7">Choline transporter-like protein</fullName>
    </recommendedName>
</protein>
<dbReference type="GO" id="GO:0016020">
    <property type="term" value="C:membrane"/>
    <property type="evidence" value="ECO:0000318"/>
    <property type="project" value="GO_Central"/>
</dbReference>
<reference evidence="9" key="2">
    <citation type="submission" date="2021-01" db="UniProtKB">
        <authorList>
            <consortium name="EnsemblMetazoa"/>
        </authorList>
    </citation>
    <scope>IDENTIFICATION</scope>
</reference>
<dbReference type="GO" id="GO:0005886">
    <property type="term" value="C:plasma membrane"/>
    <property type="evidence" value="ECO:0007669"/>
    <property type="project" value="UniProtKB-SubCell"/>
</dbReference>
<sequence>MGLGEKKRVDAEDQEHSEGHGKKYGKSRSHDPTFNGPIENRSCTDVICCLIFLAFLGGQGYIAYLAFTTGNPSTIIYPTDSQGDICGVAAGKTNLTSLFFFDYLACFSSSTLITFQCATPQVCVENCPTKTYSIWTKYILELDSSNPVGVDWSLFICQYEVDPENEVTKNGRTIRNLLNEELCASYYVQSKPLFGRCLPDFLMEVENVTEAPSETPNGRNISDTNLEVFAKFINYIQQSEQIQSVVDDFKSTWPYIVGALCIVVLLSFFILILMRWLMDVVVFGSILCLFALLAVGMYYCYDTWLCYRDGEEKCYSMPIDDPSNLFSYPQSESTWLAFAIILTVIAAILLLLCLVLFNRFRLAAKLLGEASNAVGMMLSTLAWPLLPFVFQFGYVAFWAFVAVYLASAGDAVFEVSNAPSDSPVTNGTTCDQMTFNASLYAPANCHFVSYGLPSYTIYLQIYGVVGLWWMLNFFIALGEVTLAGAFASYYWAFTKPQDIPSLPLAYSFWRAIRYHLGSMAFGALIITIVQLIRALLELVEERTKDASNVVTKFIFCCCKCGFWCLEKVLRFISKNAYIEIAVYGRNFCSSASSAFNLLMRNIVRVSVLNGVTGFMLFLLKSSIVVGITVGAFYFFQLQVTSGENTFYVVPDINNVWVPITAIAFVSFFITTAFFGVYDMAVDTLFLSFLEDLERNDGSPEKPYYMSNGLMDVVGEHNKKQKKHKND</sequence>
<keyword evidence="3 7" id="KW-0812">Transmembrane</keyword>
<feature type="transmembrane region" description="Helical" evidence="7">
    <location>
        <begin position="512"/>
        <end position="536"/>
    </location>
</feature>
<evidence type="ECO:0000313" key="9">
    <source>
        <dbReference type="EnsemblMetazoa" id="XP_791766"/>
    </source>
</evidence>
<comment type="similarity">
    <text evidence="2 7">Belongs to the CTL (choline transporter-like) family.</text>
</comment>
<dbReference type="FunCoup" id="A0A7M7REY6">
    <property type="interactions" value="1692"/>
</dbReference>
<name>A0A7M7REY6_STRPU</name>
<dbReference type="Proteomes" id="UP000007110">
    <property type="component" value="Unassembled WGS sequence"/>
</dbReference>
<keyword evidence="5 7" id="KW-0472">Membrane</keyword>
<dbReference type="OrthoDB" id="420519at2759"/>
<dbReference type="RefSeq" id="XP_791766.2">
    <property type="nucleotide sequence ID" value="XM_786673.4"/>
</dbReference>
<feature type="region of interest" description="Disordered" evidence="8">
    <location>
        <begin position="1"/>
        <end position="31"/>
    </location>
</feature>
<evidence type="ECO:0000256" key="8">
    <source>
        <dbReference type="SAM" id="MobiDB-lite"/>
    </source>
</evidence>
<feature type="transmembrane region" description="Helical" evidence="7">
    <location>
        <begin position="253"/>
        <end position="273"/>
    </location>
</feature>
<dbReference type="InParanoid" id="A0A7M7REY6"/>
<evidence type="ECO:0000256" key="3">
    <source>
        <dbReference type="ARBA" id="ARBA00022692"/>
    </source>
</evidence>
<dbReference type="GO" id="GO:0055085">
    <property type="term" value="P:transmembrane transport"/>
    <property type="evidence" value="ECO:0000318"/>
    <property type="project" value="GO_Central"/>
</dbReference>
<dbReference type="Pfam" id="PF04515">
    <property type="entry name" value="Choline_transpo"/>
    <property type="match status" value="1"/>
</dbReference>
<evidence type="ECO:0000256" key="2">
    <source>
        <dbReference type="ARBA" id="ARBA00007168"/>
    </source>
</evidence>
<dbReference type="GO" id="GO:0022857">
    <property type="term" value="F:transmembrane transporter activity"/>
    <property type="evidence" value="ECO:0000318"/>
    <property type="project" value="GO_Central"/>
</dbReference>
<dbReference type="OMA" id="DAFWCAF"/>
<evidence type="ECO:0000313" key="10">
    <source>
        <dbReference type="Proteomes" id="UP000007110"/>
    </source>
</evidence>